<keyword evidence="1 9" id="KW-0963">Cytoplasm</keyword>
<dbReference type="PIRSF" id="PIRSF006755">
    <property type="entry name" value="DTB_synth"/>
    <property type="match status" value="1"/>
</dbReference>
<dbReference type="InterPro" id="IPR027417">
    <property type="entry name" value="P-loop_NTPase"/>
</dbReference>
<dbReference type="eggNOG" id="COG0132">
    <property type="taxonomic scope" value="Bacteria"/>
</dbReference>
<dbReference type="EMBL" id="CP000492">
    <property type="protein sequence ID" value="ABL64186.1"/>
    <property type="molecule type" value="Genomic_DNA"/>
</dbReference>
<keyword evidence="4 9" id="KW-0547">Nucleotide-binding</keyword>
<comment type="subunit">
    <text evidence="9">Homodimer.</text>
</comment>
<evidence type="ECO:0000256" key="1">
    <source>
        <dbReference type="ARBA" id="ARBA00022490"/>
    </source>
</evidence>
<evidence type="ECO:0000256" key="3">
    <source>
        <dbReference type="ARBA" id="ARBA00022723"/>
    </source>
</evidence>
<keyword evidence="6 9" id="KW-0067">ATP-binding</keyword>
<feature type="active site" evidence="9">
    <location>
        <position position="39"/>
    </location>
</feature>
<evidence type="ECO:0000313" key="10">
    <source>
        <dbReference type="EMBL" id="ABL64186.1"/>
    </source>
</evidence>
<dbReference type="PANTHER" id="PTHR43210:SF2">
    <property type="entry name" value="ATP-DEPENDENT DETHIOBIOTIN SYNTHETASE BIOD 2"/>
    <property type="match status" value="1"/>
</dbReference>
<dbReference type="NCBIfam" id="TIGR00347">
    <property type="entry name" value="bioD"/>
    <property type="match status" value="1"/>
</dbReference>
<dbReference type="UniPathway" id="UPA00078">
    <property type="reaction ID" value="UER00161"/>
</dbReference>
<keyword evidence="2 9" id="KW-0436">Ligase</keyword>
<comment type="catalytic activity">
    <reaction evidence="9">
        <text>(7R,8S)-7,8-diammoniononanoate + CO2 + ATP = (4R,5S)-dethiobiotin + ADP + phosphate + 3 H(+)</text>
        <dbReference type="Rhea" id="RHEA:15805"/>
        <dbReference type="ChEBI" id="CHEBI:15378"/>
        <dbReference type="ChEBI" id="CHEBI:16526"/>
        <dbReference type="ChEBI" id="CHEBI:30616"/>
        <dbReference type="ChEBI" id="CHEBI:43474"/>
        <dbReference type="ChEBI" id="CHEBI:149469"/>
        <dbReference type="ChEBI" id="CHEBI:149473"/>
        <dbReference type="ChEBI" id="CHEBI:456216"/>
        <dbReference type="EC" id="6.3.3.3"/>
    </reaction>
</comment>
<dbReference type="KEGG" id="cph:Cpha266_0116"/>
<dbReference type="Gene3D" id="3.40.50.300">
    <property type="entry name" value="P-loop containing nucleotide triphosphate hydrolases"/>
    <property type="match status" value="1"/>
</dbReference>
<keyword evidence="3 9" id="KW-0479">Metal-binding</keyword>
<evidence type="ECO:0000256" key="8">
    <source>
        <dbReference type="ARBA" id="ARBA00047386"/>
    </source>
</evidence>
<dbReference type="HAMAP" id="MF_00336">
    <property type="entry name" value="BioD"/>
    <property type="match status" value="1"/>
</dbReference>
<keyword evidence="7 9" id="KW-0460">Magnesium</keyword>
<dbReference type="Pfam" id="PF13500">
    <property type="entry name" value="AAA_26"/>
    <property type="match status" value="1"/>
</dbReference>
<dbReference type="RefSeq" id="WP_011744026.1">
    <property type="nucleotide sequence ID" value="NC_008639.1"/>
</dbReference>
<feature type="binding site" evidence="9">
    <location>
        <begin position="176"/>
        <end position="177"/>
    </location>
    <ligand>
        <name>ATP</name>
        <dbReference type="ChEBI" id="CHEBI:30616"/>
    </ligand>
</feature>
<dbReference type="EC" id="6.3.3.3" evidence="9"/>
<dbReference type="PANTHER" id="PTHR43210">
    <property type="entry name" value="DETHIOBIOTIN SYNTHETASE"/>
    <property type="match status" value="1"/>
</dbReference>
<dbReference type="Proteomes" id="UP000008701">
    <property type="component" value="Chromosome"/>
</dbReference>
<comment type="function">
    <text evidence="9">Catalyzes a mechanistically unusual reaction, the ATP-dependent insertion of CO2 between the N7 and N8 nitrogen atoms of 7,8-diaminopelargonic acid (DAPA, also called 7,8-diammoniononanoate) to form a ureido ring.</text>
</comment>
<comment type="catalytic activity">
    <reaction evidence="8">
        <text>(7R,8S)-8-amino-7-(carboxyamino)nonanoate + ATP = (4R,5S)-dethiobiotin + ADP + phosphate + H(+)</text>
        <dbReference type="Rhea" id="RHEA:63684"/>
        <dbReference type="ChEBI" id="CHEBI:15378"/>
        <dbReference type="ChEBI" id="CHEBI:30616"/>
        <dbReference type="ChEBI" id="CHEBI:43474"/>
        <dbReference type="ChEBI" id="CHEBI:149470"/>
        <dbReference type="ChEBI" id="CHEBI:149473"/>
        <dbReference type="ChEBI" id="CHEBI:456216"/>
    </reaction>
</comment>
<dbReference type="STRING" id="290317.Cpha266_0116"/>
<dbReference type="GO" id="GO:0009102">
    <property type="term" value="P:biotin biosynthetic process"/>
    <property type="evidence" value="ECO:0007669"/>
    <property type="project" value="UniProtKB-UniRule"/>
</dbReference>
<dbReference type="CDD" id="cd03109">
    <property type="entry name" value="DTBS"/>
    <property type="match status" value="1"/>
</dbReference>
<sequence>MKGSVTAISGIGTGVGKTVVTGLLAQGLQKCDRKVVTQKIVQTGCTGISSDILEHRRLMGSSLIDVDYEGVTCPYSFGYPASPHLAARLEGAAVEVMTLRRATFTLQKQFDHVLLEGVGGLLVPLAPDLLFADYIRDAGYPLILVTATGLGSINHTLLSLEACIARRITLKAVICNRFGEIDTLIGDDTVEMTRHYLKKYGLRAPLFTLVGDTLDCGCIESLFL</sequence>
<feature type="binding site" evidence="9">
    <location>
        <position position="116"/>
    </location>
    <ligand>
        <name>Mg(2+)</name>
        <dbReference type="ChEBI" id="CHEBI:18420"/>
    </ligand>
</feature>
<dbReference type="OrthoDB" id="9802097at2"/>
<dbReference type="GO" id="GO:0005524">
    <property type="term" value="F:ATP binding"/>
    <property type="evidence" value="ECO:0007669"/>
    <property type="project" value="UniProtKB-UniRule"/>
</dbReference>
<proteinExistence type="inferred from homology"/>
<accession>A1BCQ9</accession>
<comment type="caution">
    <text evidence="9">Lacks conserved residue(s) required for the propagation of feature annotation.</text>
</comment>
<keyword evidence="5 9" id="KW-0093">Biotin biosynthesis</keyword>
<comment type="subcellular location">
    <subcellularLocation>
        <location evidence="9">Cytoplasm</location>
    </subcellularLocation>
</comment>
<feature type="binding site" evidence="9">
    <location>
        <position position="18"/>
    </location>
    <ligand>
        <name>Mg(2+)</name>
        <dbReference type="ChEBI" id="CHEBI:18420"/>
    </ligand>
</feature>
<feature type="binding site" evidence="9">
    <location>
        <position position="51"/>
    </location>
    <ligand>
        <name>ATP</name>
        <dbReference type="ChEBI" id="CHEBI:30616"/>
    </ligand>
</feature>
<evidence type="ECO:0000256" key="2">
    <source>
        <dbReference type="ARBA" id="ARBA00022598"/>
    </source>
</evidence>
<dbReference type="GO" id="GO:0000287">
    <property type="term" value="F:magnesium ion binding"/>
    <property type="evidence" value="ECO:0007669"/>
    <property type="project" value="UniProtKB-UniRule"/>
</dbReference>
<comment type="similarity">
    <text evidence="9">Belongs to the dethiobiotin synthetase family.</text>
</comment>
<comment type="pathway">
    <text evidence="9">Cofactor biosynthesis; biotin biosynthesis; biotin from 7,8-diaminononanoate: step 1/2.</text>
</comment>
<organism evidence="10 11">
    <name type="scientific">Chlorobium phaeobacteroides (strain DSM 266 / SMG 266 / 2430)</name>
    <dbReference type="NCBI Taxonomy" id="290317"/>
    <lineage>
        <taxon>Bacteria</taxon>
        <taxon>Pseudomonadati</taxon>
        <taxon>Chlorobiota</taxon>
        <taxon>Chlorobiia</taxon>
        <taxon>Chlorobiales</taxon>
        <taxon>Chlorobiaceae</taxon>
        <taxon>Chlorobium/Pelodictyon group</taxon>
        <taxon>Chlorobium</taxon>
    </lineage>
</organism>
<dbReference type="AlphaFoldDB" id="A1BCQ9"/>
<name>A1BCQ9_CHLPD</name>
<comment type="cofactor">
    <cofactor evidence="9">
        <name>Mg(2+)</name>
        <dbReference type="ChEBI" id="CHEBI:18420"/>
    </cofactor>
</comment>
<keyword evidence="11" id="KW-1185">Reference proteome</keyword>
<feature type="binding site" evidence="9">
    <location>
        <begin position="116"/>
        <end position="119"/>
    </location>
    <ligand>
        <name>ATP</name>
        <dbReference type="ChEBI" id="CHEBI:30616"/>
    </ligand>
</feature>
<dbReference type="SUPFAM" id="SSF52540">
    <property type="entry name" value="P-loop containing nucleoside triphosphate hydrolases"/>
    <property type="match status" value="1"/>
</dbReference>
<protein>
    <recommendedName>
        <fullName evidence="9">ATP-dependent dethiobiotin synthetase BioD</fullName>
        <ecNumber evidence="9">6.3.3.3</ecNumber>
    </recommendedName>
    <alternativeName>
        <fullName evidence="9">DTB synthetase</fullName>
        <shortName evidence="9">DTBS</shortName>
    </alternativeName>
    <alternativeName>
        <fullName evidence="9">Dethiobiotin synthase</fullName>
    </alternativeName>
</protein>
<evidence type="ECO:0000256" key="7">
    <source>
        <dbReference type="ARBA" id="ARBA00022842"/>
    </source>
</evidence>
<evidence type="ECO:0000256" key="5">
    <source>
        <dbReference type="ARBA" id="ARBA00022756"/>
    </source>
</evidence>
<dbReference type="GO" id="GO:0004141">
    <property type="term" value="F:dethiobiotin synthase activity"/>
    <property type="evidence" value="ECO:0007669"/>
    <property type="project" value="UniProtKB-UniRule"/>
</dbReference>
<dbReference type="HOGENOM" id="CLU_072551_3_0_10"/>
<feature type="binding site" evidence="9">
    <location>
        <position position="43"/>
    </location>
    <ligand>
        <name>substrate</name>
    </ligand>
</feature>
<gene>
    <name evidence="9" type="primary">bioD</name>
    <name evidence="10" type="ordered locus">Cpha266_0116</name>
</gene>
<dbReference type="GO" id="GO:0005829">
    <property type="term" value="C:cytosol"/>
    <property type="evidence" value="ECO:0007669"/>
    <property type="project" value="TreeGrafter"/>
</dbReference>
<reference evidence="10 11" key="1">
    <citation type="submission" date="2006-12" db="EMBL/GenBank/DDBJ databases">
        <title>Complete sequence of Chlorobium phaeobacteroides DSM 266.</title>
        <authorList>
            <consortium name="US DOE Joint Genome Institute"/>
            <person name="Copeland A."/>
            <person name="Lucas S."/>
            <person name="Lapidus A."/>
            <person name="Barry K."/>
            <person name="Detter J.C."/>
            <person name="Glavina del Rio T."/>
            <person name="Hammon N."/>
            <person name="Israni S."/>
            <person name="Pitluck S."/>
            <person name="Goltsman E."/>
            <person name="Schmutz J."/>
            <person name="Larimer F."/>
            <person name="Land M."/>
            <person name="Hauser L."/>
            <person name="Mikhailova N."/>
            <person name="Li T."/>
            <person name="Overmann J."/>
            <person name="Bryant D.A."/>
            <person name="Richardson P."/>
        </authorList>
    </citation>
    <scope>NUCLEOTIDE SEQUENCE [LARGE SCALE GENOMIC DNA]</scope>
    <source>
        <strain evidence="10 11">DSM 266</strain>
    </source>
</reference>
<evidence type="ECO:0000256" key="6">
    <source>
        <dbReference type="ARBA" id="ARBA00022840"/>
    </source>
</evidence>
<dbReference type="InterPro" id="IPR004472">
    <property type="entry name" value="DTB_synth_BioD"/>
</dbReference>
<feature type="binding site" evidence="9">
    <location>
        <position position="51"/>
    </location>
    <ligand>
        <name>Mg(2+)</name>
        <dbReference type="ChEBI" id="CHEBI:18420"/>
    </ligand>
</feature>
<feature type="binding site" evidence="9">
    <location>
        <begin position="14"/>
        <end position="19"/>
    </location>
    <ligand>
        <name>ATP</name>
        <dbReference type="ChEBI" id="CHEBI:30616"/>
    </ligand>
</feature>
<evidence type="ECO:0000256" key="4">
    <source>
        <dbReference type="ARBA" id="ARBA00022741"/>
    </source>
</evidence>
<evidence type="ECO:0000313" key="11">
    <source>
        <dbReference type="Proteomes" id="UP000008701"/>
    </source>
</evidence>
<evidence type="ECO:0000256" key="9">
    <source>
        <dbReference type="HAMAP-Rule" id="MF_00336"/>
    </source>
</evidence>